<evidence type="ECO:0000313" key="3">
    <source>
        <dbReference type="EMBL" id="EKF56626.1"/>
    </source>
</evidence>
<keyword evidence="4" id="KW-1185">Reference proteome</keyword>
<dbReference type="PROSITE" id="PS50848">
    <property type="entry name" value="START"/>
    <property type="match status" value="1"/>
</dbReference>
<protein>
    <submittedName>
        <fullName evidence="3">Lipid-binding START domain-containing protein</fullName>
    </submittedName>
</protein>
<dbReference type="PANTHER" id="PTHR19308">
    <property type="entry name" value="PHOSPHATIDYLCHOLINE TRANSFER PROTEIN"/>
    <property type="match status" value="1"/>
</dbReference>
<evidence type="ECO:0000259" key="2">
    <source>
        <dbReference type="PROSITE" id="PS50848"/>
    </source>
</evidence>
<feature type="signal peptide" evidence="1">
    <location>
        <begin position="1"/>
        <end position="21"/>
    </location>
</feature>
<evidence type="ECO:0000313" key="4">
    <source>
        <dbReference type="Proteomes" id="UP000007364"/>
    </source>
</evidence>
<sequence>MLFMRKWLLLLLNLPLIAVNAQQWELKKDDGDIQVYIRELDSTKFNEYKAVLIAETTMEKALTVLTNGDSLNRWTYKTPQSKQLEKISDNEFVIWMRNDFPWPLNDRDNISRVKLKKLNNKTYQIDIDVEDSLVYQQQKNVIRMNLFKGYWRVQELNEESVLIIQQMYGDPNGALPAWIVNSIMVSFPYHSFENLKEILEN</sequence>
<dbReference type="Proteomes" id="UP000007364">
    <property type="component" value="Unassembled WGS sequence"/>
</dbReference>
<dbReference type="GO" id="GO:0005737">
    <property type="term" value="C:cytoplasm"/>
    <property type="evidence" value="ECO:0007669"/>
    <property type="project" value="UniProtKB-ARBA"/>
</dbReference>
<accession>K2Q6W9</accession>
<feature type="chain" id="PRO_5003863275" evidence="1">
    <location>
        <begin position="22"/>
        <end position="201"/>
    </location>
</feature>
<keyword evidence="1" id="KW-0732">Signal</keyword>
<dbReference type="InterPro" id="IPR023393">
    <property type="entry name" value="START-like_dom_sf"/>
</dbReference>
<comment type="caution">
    <text evidence="3">The sequence shown here is derived from an EMBL/GenBank/DDBJ whole genome shotgun (WGS) entry which is preliminary data.</text>
</comment>
<dbReference type="SUPFAM" id="SSF55961">
    <property type="entry name" value="Bet v1-like"/>
    <property type="match status" value="1"/>
</dbReference>
<dbReference type="Gene3D" id="3.30.530.20">
    <property type="match status" value="1"/>
</dbReference>
<dbReference type="PIRSF" id="PIRSF039033">
    <property type="entry name" value="START_dom"/>
    <property type="match status" value="1"/>
</dbReference>
<organism evidence="3 4">
    <name type="scientific">Galbibacter marinus</name>
    <dbReference type="NCBI Taxonomy" id="555500"/>
    <lineage>
        <taxon>Bacteria</taxon>
        <taxon>Pseudomonadati</taxon>
        <taxon>Bacteroidota</taxon>
        <taxon>Flavobacteriia</taxon>
        <taxon>Flavobacteriales</taxon>
        <taxon>Flavobacteriaceae</taxon>
        <taxon>Galbibacter</taxon>
    </lineage>
</organism>
<dbReference type="InterPro" id="IPR051213">
    <property type="entry name" value="START_lipid_transfer"/>
</dbReference>
<evidence type="ECO:0000256" key="1">
    <source>
        <dbReference type="SAM" id="SignalP"/>
    </source>
</evidence>
<dbReference type="STRING" id="555500.I215_00390"/>
<gene>
    <name evidence="3" type="ORF">I215_00390</name>
</gene>
<dbReference type="EMBL" id="AMSG01000001">
    <property type="protein sequence ID" value="EKF56626.1"/>
    <property type="molecule type" value="Genomic_DNA"/>
</dbReference>
<reference evidence="3 4" key="1">
    <citation type="journal article" date="2012" name="J. Bacteriol.">
        <title>Genome Sequence of Galbibacter marinum Type Strain ck-I2-15.</title>
        <authorList>
            <person name="Lai Q."/>
            <person name="Li C."/>
            <person name="Shao Z."/>
        </authorList>
    </citation>
    <scope>NUCLEOTIDE SEQUENCE [LARGE SCALE GENOMIC DNA]</scope>
    <source>
        <strain evidence="4">ck-I2-15</strain>
    </source>
</reference>
<dbReference type="InterPro" id="IPR028347">
    <property type="entry name" value="START_dom_prot"/>
</dbReference>
<dbReference type="AlphaFoldDB" id="K2Q6W9"/>
<name>K2Q6W9_9FLAO</name>
<dbReference type="InterPro" id="IPR002913">
    <property type="entry name" value="START_lipid-bd_dom"/>
</dbReference>
<dbReference type="PANTHER" id="PTHR19308:SF14">
    <property type="entry name" value="START DOMAIN-CONTAINING PROTEIN"/>
    <property type="match status" value="1"/>
</dbReference>
<feature type="domain" description="START" evidence="2">
    <location>
        <begin position="16"/>
        <end position="201"/>
    </location>
</feature>
<dbReference type="eggNOG" id="ENOG503302V">
    <property type="taxonomic scope" value="Bacteria"/>
</dbReference>
<dbReference type="GO" id="GO:0008289">
    <property type="term" value="F:lipid binding"/>
    <property type="evidence" value="ECO:0007669"/>
    <property type="project" value="InterPro"/>
</dbReference>
<dbReference type="Pfam" id="PF01852">
    <property type="entry name" value="START"/>
    <property type="match status" value="1"/>
</dbReference>
<proteinExistence type="predicted"/>